<dbReference type="CDD" id="cd02511">
    <property type="entry name" value="Beta4Glucosyltransferase"/>
    <property type="match status" value="1"/>
</dbReference>
<dbReference type="Proteomes" id="UP000184231">
    <property type="component" value="Unassembled WGS sequence"/>
</dbReference>
<dbReference type="InterPro" id="IPR001173">
    <property type="entry name" value="Glyco_trans_2-like"/>
</dbReference>
<dbReference type="PANTHER" id="PTHR43630">
    <property type="entry name" value="POLY-BETA-1,6-N-ACETYL-D-GLUCOSAMINE SYNTHASE"/>
    <property type="match status" value="1"/>
</dbReference>
<organism evidence="3 4">
    <name type="scientific">Arenibacter nanhaiticus</name>
    <dbReference type="NCBI Taxonomy" id="558155"/>
    <lineage>
        <taxon>Bacteria</taxon>
        <taxon>Pseudomonadati</taxon>
        <taxon>Bacteroidota</taxon>
        <taxon>Flavobacteriia</taxon>
        <taxon>Flavobacteriales</taxon>
        <taxon>Flavobacteriaceae</taxon>
        <taxon>Arenibacter</taxon>
    </lineage>
</organism>
<proteinExistence type="inferred from homology"/>
<evidence type="ECO:0000256" key="1">
    <source>
        <dbReference type="ARBA" id="ARBA00038494"/>
    </source>
</evidence>
<dbReference type="Gene3D" id="3.90.550.10">
    <property type="entry name" value="Spore Coat Polysaccharide Biosynthesis Protein SpsA, Chain A"/>
    <property type="match status" value="1"/>
</dbReference>
<dbReference type="EMBL" id="FQYX01000002">
    <property type="protein sequence ID" value="SHI46894.1"/>
    <property type="molecule type" value="Genomic_DNA"/>
</dbReference>
<name>A0A1M6BDQ5_9FLAO</name>
<keyword evidence="3" id="KW-0808">Transferase</keyword>
<comment type="similarity">
    <text evidence="1">Belongs to the glycosyltransferase 2 family. WaaE/KdtX subfamily.</text>
</comment>
<dbReference type="PANTHER" id="PTHR43630:SF2">
    <property type="entry name" value="GLYCOSYLTRANSFERASE"/>
    <property type="match status" value="1"/>
</dbReference>
<evidence type="ECO:0000313" key="4">
    <source>
        <dbReference type="Proteomes" id="UP000184231"/>
    </source>
</evidence>
<reference evidence="3 4" key="1">
    <citation type="submission" date="2016-11" db="EMBL/GenBank/DDBJ databases">
        <authorList>
            <person name="Jaros S."/>
            <person name="Januszkiewicz K."/>
            <person name="Wedrychowicz H."/>
        </authorList>
    </citation>
    <scope>NUCLEOTIDE SEQUENCE [LARGE SCALE GENOMIC DNA]</scope>
    <source>
        <strain evidence="3 4">CGMCC 1.8863</strain>
    </source>
</reference>
<accession>A0A1M6BDQ5</accession>
<dbReference type="SUPFAM" id="SSF53448">
    <property type="entry name" value="Nucleotide-diphospho-sugar transferases"/>
    <property type="match status" value="1"/>
</dbReference>
<sequence>MFSDIENEAGNKFLPFLRNYFVLPYLNSSTIINVMLDNTERISALIITYNEMGYIEKCLDSVSFADEIIVVDSYSTDGTYQYLLDHPRVTVIQKPFVNYTDQKSFALKQATNDWIIFLDADEVITDQLKEEIKIKATRDSEHSAYWCYRKFMFQNRRLYFSGWQTDKNYRLFRKSKVRFCDKKIVHETLVVNGSSGVLHEHLMHYCYKDYTDYKMKVLKYGRLKAKEAFHNEKKFSYFALTFKPMWKFFHNYVIRLGFLDGKKGIVVCYLNALGECERYMELKRLWKKRQHAYPLSIR</sequence>
<dbReference type="GO" id="GO:0016740">
    <property type="term" value="F:transferase activity"/>
    <property type="evidence" value="ECO:0007669"/>
    <property type="project" value="UniProtKB-KW"/>
</dbReference>
<feature type="domain" description="Glycosyltransferase 2-like" evidence="2">
    <location>
        <begin position="43"/>
        <end position="184"/>
    </location>
</feature>
<evidence type="ECO:0000313" key="3">
    <source>
        <dbReference type="EMBL" id="SHI46894.1"/>
    </source>
</evidence>
<dbReference type="InterPro" id="IPR029044">
    <property type="entry name" value="Nucleotide-diphossugar_trans"/>
</dbReference>
<protein>
    <submittedName>
        <fullName evidence="3">Glycosyltransferase involved in cell wall bisynthesis</fullName>
    </submittedName>
</protein>
<gene>
    <name evidence="3" type="ORF">SAMN04487911_102159</name>
</gene>
<dbReference type="AlphaFoldDB" id="A0A1M6BDQ5"/>
<evidence type="ECO:0000259" key="2">
    <source>
        <dbReference type="Pfam" id="PF00535"/>
    </source>
</evidence>
<dbReference type="STRING" id="558155.SAMN04487911_102159"/>
<dbReference type="Pfam" id="PF00535">
    <property type="entry name" value="Glycos_transf_2"/>
    <property type="match status" value="1"/>
</dbReference>
<keyword evidence="4" id="KW-1185">Reference proteome</keyword>